<dbReference type="PANTHER" id="PTHR38008:SF1">
    <property type="entry name" value="DUF333 DOMAIN-CONTAINING PROTEIN"/>
    <property type="match status" value="1"/>
</dbReference>
<accession>A0A1H9G2F6</accession>
<keyword evidence="1" id="KW-0732">Signal</keyword>
<feature type="signal peptide" evidence="1">
    <location>
        <begin position="1"/>
        <end position="24"/>
    </location>
</feature>
<dbReference type="PROSITE" id="PS51257">
    <property type="entry name" value="PROKAR_LIPOPROTEIN"/>
    <property type="match status" value="1"/>
</dbReference>
<dbReference type="InterPro" id="IPR005590">
    <property type="entry name" value="DUF333"/>
</dbReference>
<keyword evidence="3" id="KW-1185">Reference proteome</keyword>
<dbReference type="Pfam" id="PF03891">
    <property type="entry name" value="DUF333"/>
    <property type="match status" value="1"/>
</dbReference>
<organism evidence="2 3">
    <name type="scientific">Rosenbergiella nectarea</name>
    <dbReference type="NCBI Taxonomy" id="988801"/>
    <lineage>
        <taxon>Bacteria</taxon>
        <taxon>Pseudomonadati</taxon>
        <taxon>Pseudomonadota</taxon>
        <taxon>Gammaproteobacteria</taxon>
        <taxon>Enterobacterales</taxon>
        <taxon>Erwiniaceae</taxon>
        <taxon>Rosenbergiella</taxon>
    </lineage>
</organism>
<proteinExistence type="predicted"/>
<sequence length="89" mass="9221">MKVVSLLIAGTVMLLAGCSSHQPAEPEQQATAAHIQPVHMSSIASDNCAMAGGSLAYTRQLDGSRVGMCQLVNGKRCSETALMSGNCAR</sequence>
<dbReference type="AlphaFoldDB" id="A0A1H9G2F6"/>
<dbReference type="RefSeq" id="WP_092673591.1">
    <property type="nucleotide sequence ID" value="NZ_FOGC01000003.1"/>
</dbReference>
<dbReference type="Proteomes" id="UP000242515">
    <property type="component" value="Unassembled WGS sequence"/>
</dbReference>
<evidence type="ECO:0000313" key="3">
    <source>
        <dbReference type="Proteomes" id="UP000242515"/>
    </source>
</evidence>
<evidence type="ECO:0000313" key="2">
    <source>
        <dbReference type="EMBL" id="SEQ44345.1"/>
    </source>
</evidence>
<gene>
    <name evidence="2" type="ORF">SAMN05216522_10350</name>
</gene>
<feature type="chain" id="PRO_5017220632" evidence="1">
    <location>
        <begin position="25"/>
        <end position="89"/>
    </location>
</feature>
<dbReference type="OrthoDB" id="7065744at2"/>
<dbReference type="EMBL" id="FOGC01000003">
    <property type="protein sequence ID" value="SEQ44345.1"/>
    <property type="molecule type" value="Genomic_DNA"/>
</dbReference>
<reference evidence="3" key="1">
    <citation type="submission" date="2016-10" db="EMBL/GenBank/DDBJ databases">
        <authorList>
            <person name="Varghese N."/>
            <person name="Submissions S."/>
        </authorList>
    </citation>
    <scope>NUCLEOTIDE SEQUENCE [LARGE SCALE GENOMIC DNA]</scope>
    <source>
        <strain evidence="3">8N4</strain>
    </source>
</reference>
<dbReference type="PANTHER" id="PTHR38008">
    <property type="entry name" value="HEMOLYSIN-RELATED"/>
    <property type="match status" value="1"/>
</dbReference>
<evidence type="ECO:0000256" key="1">
    <source>
        <dbReference type="SAM" id="SignalP"/>
    </source>
</evidence>
<name>A0A1H9G2F6_9GAMM</name>
<protein>
    <submittedName>
        <fullName evidence="2">Hemolysin</fullName>
    </submittedName>
</protein>